<evidence type="ECO:0000313" key="4">
    <source>
        <dbReference type="EMBL" id="BCX46787.1"/>
    </source>
</evidence>
<feature type="domain" description="IPT/TIG" evidence="3">
    <location>
        <begin position="270"/>
        <end position="355"/>
    </location>
</feature>
<dbReference type="SUPFAM" id="SSF81296">
    <property type="entry name" value="E set domains"/>
    <property type="match status" value="4"/>
</dbReference>
<evidence type="ECO:0000259" key="3">
    <source>
        <dbReference type="SMART" id="SM00429"/>
    </source>
</evidence>
<gene>
    <name evidence="4" type="ORF">HAHE_06950</name>
</gene>
<name>A0ABN6H1G8_9BACT</name>
<proteinExistence type="predicted"/>
<feature type="domain" description="IPT/TIG" evidence="3">
    <location>
        <begin position="17"/>
        <end position="105"/>
    </location>
</feature>
<feature type="domain" description="IPT/TIG" evidence="3">
    <location>
        <begin position="189"/>
        <end position="269"/>
    </location>
</feature>
<accession>A0ABN6H1G8</accession>
<feature type="signal peptide" evidence="2">
    <location>
        <begin position="1"/>
        <end position="16"/>
    </location>
</feature>
<reference evidence="4 5" key="1">
    <citation type="submission" date="2021-06" db="EMBL/GenBank/DDBJ databases">
        <title>Complete genome of Haloferula helveola possessing various polysaccharide degrading enzymes.</title>
        <authorList>
            <person name="Takami H."/>
            <person name="Huang C."/>
            <person name="Hamasaki K."/>
        </authorList>
    </citation>
    <scope>NUCLEOTIDE SEQUENCE [LARGE SCALE GENOMIC DNA]</scope>
    <source>
        <strain evidence="4 5">CN-1</strain>
    </source>
</reference>
<keyword evidence="1" id="KW-0325">Glycoprotein</keyword>
<dbReference type="InterPro" id="IPR052014">
    <property type="entry name" value="Dictyostelium_Tiger"/>
</dbReference>
<evidence type="ECO:0000313" key="5">
    <source>
        <dbReference type="Proteomes" id="UP001374893"/>
    </source>
</evidence>
<dbReference type="CDD" id="cd00102">
    <property type="entry name" value="IPT"/>
    <property type="match status" value="3"/>
</dbReference>
<sequence>MKKAVFLFLLPALAEAAPVISSFNPPTAPTTGNIQVTINGTGLDDNDPPLGNEDPTVTVGGQMATIIGDPSPNQLTFLLPPGQGANVQVKVTLDGEQGSGFFSYQPPSINVGGVSGSSPTQGGGTFTITGSNFGLNGSVTVGTGAASITSWSHGSITAQAPAGQGTNLPVTVIAGGQSSGPTGQFSYQPPTIVGVTAAALPTAGGVPVTLNGTNFGTVATLDFNSVTIPVDSQTQNTLSFTLPPGEGFDIPVEVTVGGQTSPTFDFDYDPPTILGISPATGPSPVATEITLTGSNFGLSPTVIFGASAGVVVSSTHEEIVFTRPPGEVGSLEVVVSAAGQLSDHTHFLSTPLTSPPGYYIDTVNGQIVPAPPGRYAPNPDMTTAFDAPPGHYTPVPGMSQAIPASPGYYVNIIGSPEQFPAPAGTYTDAPGSLTPDPADAGHYTPVDGMRAQIPADPGFYVTNSGSDQQTPAPAGRYATGPMATIANLAEAGTYAPIEGMRDAIPAPAGTYASAAGLTSVLPVPPGFESTDGASLTPLPQIQIVGAEKLTSGDFELTFSTNTTDNYGIFYTEDLVNFTLIQTVPGTGADVQVAVTPPNPAATRRFWVVGPVQVPAN</sequence>
<keyword evidence="2" id="KW-0732">Signal</keyword>
<keyword evidence="5" id="KW-1185">Reference proteome</keyword>
<dbReference type="InterPro" id="IPR014756">
    <property type="entry name" value="Ig_E-set"/>
</dbReference>
<dbReference type="RefSeq" id="WP_338688672.1">
    <property type="nucleotide sequence ID" value="NZ_AP024702.1"/>
</dbReference>
<dbReference type="InterPro" id="IPR002909">
    <property type="entry name" value="IPT_dom"/>
</dbReference>
<dbReference type="Pfam" id="PF01833">
    <property type="entry name" value="TIG"/>
    <property type="match status" value="4"/>
</dbReference>
<dbReference type="Gene3D" id="2.60.40.10">
    <property type="entry name" value="Immunoglobulins"/>
    <property type="match status" value="4"/>
</dbReference>
<feature type="domain" description="IPT/TIG" evidence="3">
    <location>
        <begin position="106"/>
        <end position="188"/>
    </location>
</feature>
<dbReference type="PANTHER" id="PTHR31341">
    <property type="entry name" value="IPT/TIG DOMAIN-CONTAINING PROTEIN-RELATED-RELATED"/>
    <property type="match status" value="1"/>
</dbReference>
<dbReference type="Proteomes" id="UP001374893">
    <property type="component" value="Chromosome"/>
</dbReference>
<dbReference type="SMART" id="SM00429">
    <property type="entry name" value="IPT"/>
    <property type="match status" value="4"/>
</dbReference>
<evidence type="ECO:0000256" key="2">
    <source>
        <dbReference type="SAM" id="SignalP"/>
    </source>
</evidence>
<evidence type="ECO:0000256" key="1">
    <source>
        <dbReference type="ARBA" id="ARBA00023180"/>
    </source>
</evidence>
<feature type="chain" id="PRO_5047281015" description="IPT/TIG domain-containing protein" evidence="2">
    <location>
        <begin position="17"/>
        <end position="616"/>
    </location>
</feature>
<organism evidence="4 5">
    <name type="scientific">Haloferula helveola</name>
    <dbReference type="NCBI Taxonomy" id="490095"/>
    <lineage>
        <taxon>Bacteria</taxon>
        <taxon>Pseudomonadati</taxon>
        <taxon>Verrucomicrobiota</taxon>
        <taxon>Verrucomicrobiia</taxon>
        <taxon>Verrucomicrobiales</taxon>
        <taxon>Verrucomicrobiaceae</taxon>
        <taxon>Haloferula</taxon>
    </lineage>
</organism>
<protein>
    <recommendedName>
        <fullName evidence="3">IPT/TIG domain-containing protein</fullName>
    </recommendedName>
</protein>
<dbReference type="InterPro" id="IPR013783">
    <property type="entry name" value="Ig-like_fold"/>
</dbReference>
<dbReference type="EMBL" id="AP024702">
    <property type="protein sequence ID" value="BCX46787.1"/>
    <property type="molecule type" value="Genomic_DNA"/>
</dbReference>